<organism evidence="1 2">
    <name type="scientific">Fusarium oxysporum f. sp. rapae</name>
    <dbReference type="NCBI Taxonomy" id="485398"/>
    <lineage>
        <taxon>Eukaryota</taxon>
        <taxon>Fungi</taxon>
        <taxon>Dikarya</taxon>
        <taxon>Ascomycota</taxon>
        <taxon>Pezizomycotina</taxon>
        <taxon>Sordariomycetes</taxon>
        <taxon>Hypocreomycetidae</taxon>
        <taxon>Hypocreales</taxon>
        <taxon>Nectriaceae</taxon>
        <taxon>Fusarium</taxon>
        <taxon>Fusarium oxysporum species complex</taxon>
    </lineage>
</organism>
<protein>
    <submittedName>
        <fullName evidence="1">Uncharacterized protein</fullName>
    </submittedName>
</protein>
<evidence type="ECO:0000313" key="1">
    <source>
        <dbReference type="EMBL" id="KAG7407619.1"/>
    </source>
</evidence>
<reference evidence="1" key="1">
    <citation type="submission" date="2021-04" db="EMBL/GenBank/DDBJ databases">
        <title>First draft genome resource for Brassicaceae pathogens Fusarium oxysporum f. sp. raphani and Fusarium oxysporum f. sp. rapae.</title>
        <authorList>
            <person name="Asai S."/>
        </authorList>
    </citation>
    <scope>NUCLEOTIDE SEQUENCE</scope>
    <source>
        <strain evidence="1">Tf1208</strain>
    </source>
</reference>
<evidence type="ECO:0000313" key="2">
    <source>
        <dbReference type="Proteomes" id="UP000694050"/>
    </source>
</evidence>
<dbReference type="AlphaFoldDB" id="A0A8J5NKU2"/>
<name>A0A8J5NKU2_FUSOX</name>
<proteinExistence type="predicted"/>
<dbReference type="EMBL" id="JAELUQ010000010">
    <property type="protein sequence ID" value="KAG7407619.1"/>
    <property type="molecule type" value="Genomic_DNA"/>
</dbReference>
<gene>
    <name evidence="1" type="ORF">Forpe1208_v013507</name>
</gene>
<accession>A0A8J5NKU2</accession>
<comment type="caution">
    <text evidence="1">The sequence shown here is derived from an EMBL/GenBank/DDBJ whole genome shotgun (WGS) entry which is preliminary data.</text>
</comment>
<dbReference type="Proteomes" id="UP000694050">
    <property type="component" value="Unassembled WGS sequence"/>
</dbReference>
<sequence>MFNEDLRNVISTKSCLFPDGVGIDLPIGTMVKEKPDCVIATTFYCIFQRRLNAFRIDPFLPPSGSKETHNANFFPERLKPRYNTETRRHLKSLRRMQHPMKILVVEQLAHGPKFCWQRIASYDIWLLMFSYFVFEAHS</sequence>